<accession>A0A1R2C7T0</accession>
<evidence type="ECO:0000313" key="2">
    <source>
        <dbReference type="Proteomes" id="UP000187209"/>
    </source>
</evidence>
<proteinExistence type="predicted"/>
<keyword evidence="2" id="KW-1185">Reference proteome</keyword>
<dbReference type="Proteomes" id="UP000187209">
    <property type="component" value="Unassembled WGS sequence"/>
</dbReference>
<organism evidence="1 2">
    <name type="scientific">Stentor coeruleus</name>
    <dbReference type="NCBI Taxonomy" id="5963"/>
    <lineage>
        <taxon>Eukaryota</taxon>
        <taxon>Sar</taxon>
        <taxon>Alveolata</taxon>
        <taxon>Ciliophora</taxon>
        <taxon>Postciliodesmatophora</taxon>
        <taxon>Heterotrichea</taxon>
        <taxon>Heterotrichida</taxon>
        <taxon>Stentoridae</taxon>
        <taxon>Stentor</taxon>
    </lineage>
</organism>
<gene>
    <name evidence="1" type="ORF">SteCoe_13742</name>
</gene>
<sequence length="146" mass="16836">MLSHLRYEQWHDFFYVYETSKILGHGADISTHIIAAYGYVMAYSNVEKAKNIIKSLPESQATILTMNTLLIYDDLKSKNIQPASPDWSIVVNLCAAAALGNTPIKKLKILEDNPRAPWYLSLRPWKYPESIKNIKDDFRYKQRGDK</sequence>
<reference evidence="1 2" key="1">
    <citation type="submission" date="2016-11" db="EMBL/GenBank/DDBJ databases">
        <title>The macronuclear genome of Stentor coeruleus: a giant cell with tiny introns.</title>
        <authorList>
            <person name="Slabodnick M."/>
            <person name="Ruby J.G."/>
            <person name="Reiff S.B."/>
            <person name="Swart E.C."/>
            <person name="Gosai S."/>
            <person name="Prabakaran S."/>
            <person name="Witkowska E."/>
            <person name="Larue G.E."/>
            <person name="Fisher S."/>
            <person name="Freeman R.M."/>
            <person name="Gunawardena J."/>
            <person name="Chu W."/>
            <person name="Stover N.A."/>
            <person name="Gregory B.D."/>
            <person name="Nowacki M."/>
            <person name="Derisi J."/>
            <person name="Roy S.W."/>
            <person name="Marshall W.F."/>
            <person name="Sood P."/>
        </authorList>
    </citation>
    <scope>NUCLEOTIDE SEQUENCE [LARGE SCALE GENOMIC DNA]</scope>
    <source>
        <strain evidence="1">WM001</strain>
    </source>
</reference>
<evidence type="ECO:0000313" key="1">
    <source>
        <dbReference type="EMBL" id="OMJ85020.1"/>
    </source>
</evidence>
<name>A0A1R2C7T0_9CILI</name>
<dbReference type="AlphaFoldDB" id="A0A1R2C7T0"/>
<dbReference type="EMBL" id="MPUH01000250">
    <property type="protein sequence ID" value="OMJ85020.1"/>
    <property type="molecule type" value="Genomic_DNA"/>
</dbReference>
<dbReference type="OrthoDB" id="320027at2759"/>
<comment type="caution">
    <text evidence="1">The sequence shown here is derived from an EMBL/GenBank/DDBJ whole genome shotgun (WGS) entry which is preliminary data.</text>
</comment>
<protein>
    <submittedName>
        <fullName evidence="1">Uncharacterized protein</fullName>
    </submittedName>
</protein>